<accession>A0ACC2E9N4</accession>
<comment type="caution">
    <text evidence="1">The sequence shown here is derived from an EMBL/GenBank/DDBJ whole genome shotgun (WGS) entry which is preliminary data.</text>
</comment>
<protein>
    <submittedName>
        <fullName evidence="1">Uncharacterized protein</fullName>
    </submittedName>
</protein>
<evidence type="ECO:0000313" key="1">
    <source>
        <dbReference type="EMBL" id="KAJ7563214.1"/>
    </source>
</evidence>
<name>A0ACC2E9N4_DIPCM</name>
<proteinExistence type="predicted"/>
<dbReference type="Proteomes" id="UP001162992">
    <property type="component" value="Chromosome 3"/>
</dbReference>
<organism evidence="1 2">
    <name type="scientific">Diphasiastrum complanatum</name>
    <name type="common">Issler's clubmoss</name>
    <name type="synonym">Lycopodium complanatum</name>
    <dbReference type="NCBI Taxonomy" id="34168"/>
    <lineage>
        <taxon>Eukaryota</taxon>
        <taxon>Viridiplantae</taxon>
        <taxon>Streptophyta</taxon>
        <taxon>Embryophyta</taxon>
        <taxon>Tracheophyta</taxon>
        <taxon>Lycopodiopsida</taxon>
        <taxon>Lycopodiales</taxon>
        <taxon>Lycopodiaceae</taxon>
        <taxon>Lycopodioideae</taxon>
        <taxon>Diphasiastrum</taxon>
    </lineage>
</organism>
<evidence type="ECO:0000313" key="2">
    <source>
        <dbReference type="Proteomes" id="UP001162992"/>
    </source>
</evidence>
<reference evidence="2" key="1">
    <citation type="journal article" date="2024" name="Proc. Natl. Acad. Sci. U.S.A.">
        <title>Extraordinary preservation of gene collinearity over three hundred million years revealed in homosporous lycophytes.</title>
        <authorList>
            <person name="Li C."/>
            <person name="Wickell D."/>
            <person name="Kuo L.Y."/>
            <person name="Chen X."/>
            <person name="Nie B."/>
            <person name="Liao X."/>
            <person name="Peng D."/>
            <person name="Ji J."/>
            <person name="Jenkins J."/>
            <person name="Williams M."/>
            <person name="Shu S."/>
            <person name="Plott C."/>
            <person name="Barry K."/>
            <person name="Rajasekar S."/>
            <person name="Grimwood J."/>
            <person name="Han X."/>
            <person name="Sun S."/>
            <person name="Hou Z."/>
            <person name="He W."/>
            <person name="Dai G."/>
            <person name="Sun C."/>
            <person name="Schmutz J."/>
            <person name="Leebens-Mack J.H."/>
            <person name="Li F.W."/>
            <person name="Wang L."/>
        </authorList>
    </citation>
    <scope>NUCLEOTIDE SEQUENCE [LARGE SCALE GENOMIC DNA]</scope>
    <source>
        <strain evidence="2">cv. PW_Plant_1</strain>
    </source>
</reference>
<sequence length="336" mass="38328">MARRKPLVRAPMASSSSSSSSSTRNKMPTFLREAWGQSSGLLKLGCFILLLSLIAFVLPPAGVRFFNTNFDPDRLDVKESVKIYDYEIVREFHHDPEAFIQGIVYAGDDTLYESTGLFGKSTIREVDLRSGQVRQLHHMEKNFFGEGLTLFNERLLQVVWLATKGFIYNRTSLALLGTFVHSMKDGWGLTNDGKSIIGSDGSSSLYFLRPTNFSELYHVTVKDNGREVEHLNELEYVNGEVWANVYQTECIARISPEDGRVVGWILLHGLRNKLISENRQLDVLNGIAWDQKEDRLFFTGKLWPRLYELKLKPLPRQSESQLAAVRESCIFHHRGH</sequence>
<dbReference type="EMBL" id="CM055094">
    <property type="protein sequence ID" value="KAJ7563214.1"/>
    <property type="molecule type" value="Genomic_DNA"/>
</dbReference>
<gene>
    <name evidence="1" type="ORF">O6H91_03G101200</name>
</gene>
<keyword evidence="2" id="KW-1185">Reference proteome</keyword>